<dbReference type="STRING" id="3885.V7BWD7"/>
<sequence>MTTNLVELINPMLKKTWNLLISSMVMITYTYYNKFFMERDRKMKIITVVAHIYCEVATKALKDAKCKANIHKVLSFSRKKEKEHTFFYGGNTKSRRVCLDKLWCDCDKFKKLYLSCFHVFVACKHGDHNFSMYITHVYTLEQVSHVCEGLFVELRNEEY</sequence>
<keyword evidence="3" id="KW-1185">Reference proteome</keyword>
<name>V7BWD7_PHAVU</name>
<dbReference type="EMBL" id="CM002292">
    <property type="protein sequence ID" value="ESW21360.1"/>
    <property type="molecule type" value="Genomic_DNA"/>
</dbReference>
<dbReference type="Proteomes" id="UP000000226">
    <property type="component" value="Chromosome 5"/>
</dbReference>
<keyword evidence="1" id="KW-1133">Transmembrane helix</keyword>
<keyword evidence="1" id="KW-0812">Transmembrane</keyword>
<accession>V7BWD7</accession>
<evidence type="ECO:0000313" key="2">
    <source>
        <dbReference type="EMBL" id="ESW21360.1"/>
    </source>
</evidence>
<feature type="transmembrane region" description="Helical" evidence="1">
    <location>
        <begin position="16"/>
        <end position="32"/>
    </location>
</feature>
<proteinExistence type="predicted"/>
<gene>
    <name evidence="2" type="ORF">PHAVU_005G064300g</name>
</gene>
<organism evidence="2 3">
    <name type="scientific">Phaseolus vulgaris</name>
    <name type="common">Kidney bean</name>
    <name type="synonym">French bean</name>
    <dbReference type="NCBI Taxonomy" id="3885"/>
    <lineage>
        <taxon>Eukaryota</taxon>
        <taxon>Viridiplantae</taxon>
        <taxon>Streptophyta</taxon>
        <taxon>Embryophyta</taxon>
        <taxon>Tracheophyta</taxon>
        <taxon>Spermatophyta</taxon>
        <taxon>Magnoliopsida</taxon>
        <taxon>eudicotyledons</taxon>
        <taxon>Gunneridae</taxon>
        <taxon>Pentapetalae</taxon>
        <taxon>rosids</taxon>
        <taxon>fabids</taxon>
        <taxon>Fabales</taxon>
        <taxon>Fabaceae</taxon>
        <taxon>Papilionoideae</taxon>
        <taxon>50 kb inversion clade</taxon>
        <taxon>NPAAA clade</taxon>
        <taxon>indigoferoid/millettioid clade</taxon>
        <taxon>Phaseoleae</taxon>
        <taxon>Phaseolus</taxon>
    </lineage>
</organism>
<protein>
    <recommendedName>
        <fullName evidence="4">SWIM-type domain-containing protein</fullName>
    </recommendedName>
</protein>
<dbReference type="OrthoDB" id="1415334at2759"/>
<dbReference type="Gramene" id="ESW21360">
    <property type="protein sequence ID" value="ESW21360"/>
    <property type="gene ID" value="PHAVU_005G064300g"/>
</dbReference>
<evidence type="ECO:0008006" key="4">
    <source>
        <dbReference type="Google" id="ProtNLM"/>
    </source>
</evidence>
<keyword evidence="1" id="KW-0472">Membrane</keyword>
<reference evidence="3" key="1">
    <citation type="journal article" date="2014" name="Nat. Genet.">
        <title>A reference genome for common bean and genome-wide analysis of dual domestications.</title>
        <authorList>
            <person name="Schmutz J."/>
            <person name="McClean P.E."/>
            <person name="Mamidi S."/>
            <person name="Wu G.A."/>
            <person name="Cannon S.B."/>
            <person name="Grimwood J."/>
            <person name="Jenkins J."/>
            <person name="Shu S."/>
            <person name="Song Q."/>
            <person name="Chavarro C."/>
            <person name="Torres-Torres M."/>
            <person name="Geffroy V."/>
            <person name="Moghaddam S.M."/>
            <person name="Gao D."/>
            <person name="Abernathy B."/>
            <person name="Barry K."/>
            <person name="Blair M."/>
            <person name="Brick M.A."/>
            <person name="Chovatia M."/>
            <person name="Gepts P."/>
            <person name="Goodstein D.M."/>
            <person name="Gonzales M."/>
            <person name="Hellsten U."/>
            <person name="Hyten D.L."/>
            <person name="Jia G."/>
            <person name="Kelly J.D."/>
            <person name="Kudrna D."/>
            <person name="Lee R."/>
            <person name="Richard M.M."/>
            <person name="Miklas P.N."/>
            <person name="Osorno J.M."/>
            <person name="Rodrigues J."/>
            <person name="Thareau V."/>
            <person name="Urrea C.A."/>
            <person name="Wang M."/>
            <person name="Yu Y."/>
            <person name="Zhang M."/>
            <person name="Wing R.A."/>
            <person name="Cregan P.B."/>
            <person name="Rokhsar D.S."/>
            <person name="Jackson S.A."/>
        </authorList>
    </citation>
    <scope>NUCLEOTIDE SEQUENCE [LARGE SCALE GENOMIC DNA]</scope>
    <source>
        <strain evidence="3">cv. G19833</strain>
    </source>
</reference>
<evidence type="ECO:0000256" key="1">
    <source>
        <dbReference type="SAM" id="Phobius"/>
    </source>
</evidence>
<dbReference type="AlphaFoldDB" id="V7BWD7"/>
<evidence type="ECO:0000313" key="3">
    <source>
        <dbReference type="Proteomes" id="UP000000226"/>
    </source>
</evidence>